<dbReference type="EMBL" id="CP113517">
    <property type="protein sequence ID" value="WAR43107.1"/>
    <property type="molecule type" value="Genomic_DNA"/>
</dbReference>
<name>A0ABY7GCS8_9GAMM</name>
<dbReference type="RefSeq" id="WP_255188084.1">
    <property type="nucleotide sequence ID" value="NZ_CP113517.1"/>
</dbReference>
<evidence type="ECO:0000256" key="1">
    <source>
        <dbReference type="ARBA" id="ARBA00003456"/>
    </source>
</evidence>
<dbReference type="InterPro" id="IPR000131">
    <property type="entry name" value="ATP_synth_F1_gsu"/>
</dbReference>
<protein>
    <submittedName>
        <fullName evidence="10">F0F1 ATP synthase subunit gamma</fullName>
    </submittedName>
</protein>
<dbReference type="InterPro" id="IPR035968">
    <property type="entry name" value="ATP_synth_F1_ATPase_gsu"/>
</dbReference>
<evidence type="ECO:0000313" key="10">
    <source>
        <dbReference type="EMBL" id="WAR43107.1"/>
    </source>
</evidence>
<keyword evidence="6" id="KW-0406">Ion transport</keyword>
<keyword evidence="4" id="KW-0813">Transport</keyword>
<evidence type="ECO:0000256" key="5">
    <source>
        <dbReference type="ARBA" id="ARBA00022781"/>
    </source>
</evidence>
<comment type="function">
    <text evidence="1">Produces ATP from ADP in the presence of a proton gradient across the membrane. The gamma chain is believed to be important in regulating ATPase activity and the flow of protons through the CF(0) complex.</text>
</comment>
<dbReference type="Gene3D" id="3.40.1380.10">
    <property type="match status" value="1"/>
</dbReference>
<keyword evidence="8" id="KW-0139">CF(1)</keyword>
<keyword evidence="11" id="KW-1185">Reference proteome</keyword>
<evidence type="ECO:0000256" key="3">
    <source>
        <dbReference type="ARBA" id="ARBA00007681"/>
    </source>
</evidence>
<dbReference type="Pfam" id="PF00231">
    <property type="entry name" value="ATP-synt"/>
    <property type="match status" value="1"/>
</dbReference>
<evidence type="ECO:0000256" key="7">
    <source>
        <dbReference type="ARBA" id="ARBA00023136"/>
    </source>
</evidence>
<dbReference type="Proteomes" id="UP001162780">
    <property type="component" value="Chromosome"/>
</dbReference>
<keyword evidence="5" id="KW-0375">Hydrogen ion transport</keyword>
<proteinExistence type="inferred from homology"/>
<reference evidence="10" key="1">
    <citation type="submission" date="2022-11" db="EMBL/GenBank/DDBJ databases">
        <title>Methylomonas rapida sp. nov., Carotenoid-Producing Obligate Methanotrophs with High Growth Characteristics and Biotechnological Potential.</title>
        <authorList>
            <person name="Tikhonova E.N."/>
            <person name="Suleimanov R.Z."/>
            <person name="Miroshnikov K."/>
            <person name="Oshkin I.Y."/>
            <person name="Belova S.E."/>
            <person name="Danilova O.V."/>
            <person name="Ashikhmin A."/>
            <person name="Konopkin A."/>
            <person name="But S.Y."/>
            <person name="Khmelenina V.N."/>
            <person name="Kuznetsov N."/>
            <person name="Pimenov N.V."/>
            <person name="Dedysh S.N."/>
        </authorList>
    </citation>
    <scope>NUCLEOTIDE SEQUENCE</scope>
    <source>
        <strain evidence="10">MP1</strain>
    </source>
</reference>
<evidence type="ECO:0000256" key="9">
    <source>
        <dbReference type="ARBA" id="ARBA00023310"/>
    </source>
</evidence>
<comment type="subcellular location">
    <subcellularLocation>
        <location evidence="2">Membrane</location>
        <topology evidence="2">Peripheral membrane protein</topology>
    </subcellularLocation>
</comment>
<keyword evidence="7" id="KW-0472">Membrane</keyword>
<evidence type="ECO:0000256" key="2">
    <source>
        <dbReference type="ARBA" id="ARBA00004170"/>
    </source>
</evidence>
<evidence type="ECO:0000256" key="8">
    <source>
        <dbReference type="ARBA" id="ARBA00023196"/>
    </source>
</evidence>
<dbReference type="CDD" id="cd12151">
    <property type="entry name" value="F1-ATPase_gamma"/>
    <property type="match status" value="1"/>
</dbReference>
<evidence type="ECO:0000313" key="11">
    <source>
        <dbReference type="Proteomes" id="UP001162780"/>
    </source>
</evidence>
<organism evidence="10 11">
    <name type="scientific">Methylomonas rapida</name>
    <dbReference type="NCBI Taxonomy" id="2963939"/>
    <lineage>
        <taxon>Bacteria</taxon>
        <taxon>Pseudomonadati</taxon>
        <taxon>Pseudomonadota</taxon>
        <taxon>Gammaproteobacteria</taxon>
        <taxon>Methylococcales</taxon>
        <taxon>Methylococcaceae</taxon>
        <taxon>Methylomonas</taxon>
    </lineage>
</organism>
<dbReference type="SUPFAM" id="SSF52943">
    <property type="entry name" value="ATP synthase (F1-ATPase), gamma subunit"/>
    <property type="match status" value="1"/>
</dbReference>
<sequence>METAQTLRRRIKTVGELHAIVRTMKALAAVSGRQYEAILKSLEDYARPVEMGLRVTLRGRVLEQVNRAKKPGPLAAVIFGSDVGLCGRFNEELVAFSLEQLHGRSGAAGLNILAVGARIEARLSELGQPVSAILSTPSSPAGIAAAVGQILTTLDLWQKQAIGQVLLFYSQSGTPKLFPLLPVDLKQFDRLMEEPWPSRVLPTFSLDAERLLAALIRQHLFASVYRAIVESLTAENQLRLRAMQAAEKNIEEKMDELVYEFRTQRQDAIDAELLDIGAGFEAVRGH</sequence>
<dbReference type="Gene3D" id="1.10.287.80">
    <property type="entry name" value="ATP synthase, gamma subunit, helix hairpin domain"/>
    <property type="match status" value="1"/>
</dbReference>
<evidence type="ECO:0000256" key="4">
    <source>
        <dbReference type="ARBA" id="ARBA00022448"/>
    </source>
</evidence>
<dbReference type="PANTHER" id="PTHR11693:SF22">
    <property type="entry name" value="ATP SYNTHASE SUBUNIT GAMMA, MITOCHONDRIAL"/>
    <property type="match status" value="1"/>
</dbReference>
<dbReference type="PRINTS" id="PR00126">
    <property type="entry name" value="ATPASEGAMMA"/>
</dbReference>
<comment type="similarity">
    <text evidence="3">Belongs to the ATPase gamma chain family.</text>
</comment>
<keyword evidence="9" id="KW-0066">ATP synthesis</keyword>
<gene>
    <name evidence="10" type="ORF">NM686_011935</name>
</gene>
<evidence type="ECO:0000256" key="6">
    <source>
        <dbReference type="ARBA" id="ARBA00023065"/>
    </source>
</evidence>
<accession>A0ABY7GCS8</accession>
<dbReference type="PANTHER" id="PTHR11693">
    <property type="entry name" value="ATP SYNTHASE GAMMA CHAIN"/>
    <property type="match status" value="1"/>
</dbReference>